<dbReference type="Proteomes" id="UP000189933">
    <property type="component" value="Unassembled WGS sequence"/>
</dbReference>
<dbReference type="AlphaFoldDB" id="A0A1T4PSJ7"/>
<dbReference type="RefSeq" id="WP_078665457.1">
    <property type="nucleotide sequence ID" value="NZ_FUXM01000013.1"/>
</dbReference>
<name>A0A1T4PSJ7_9FIRM</name>
<dbReference type="EMBL" id="FUXM01000013">
    <property type="protein sequence ID" value="SJZ94256.1"/>
    <property type="molecule type" value="Genomic_DNA"/>
</dbReference>
<evidence type="ECO:0000313" key="1">
    <source>
        <dbReference type="EMBL" id="SJZ94256.1"/>
    </source>
</evidence>
<sequence length="220" mass="24559">MEEIQLQIPVCPVTHREPNRFSWQISKYLPQARTGHVLAVEIQQLLHFKIPSSLLLGLTGLKLSSHLLADFNRHGGWFWPITIKAGWTAYLPVSECQPLLYLGPIAVPSMVSASYCREAPPCQVDIKMSLLDDFPLQGPVLEAPNALIFLVSHSSSKTAWNTALQRATLCLQKNLGLVFSRAQALAREVGSWQICNNQQTLVAFSLPRRLIAHPYKIIAL</sequence>
<gene>
    <name evidence="1" type="ORF">SAMN02745885_01386</name>
</gene>
<protein>
    <submittedName>
        <fullName evidence="1">Uncharacterized protein</fullName>
    </submittedName>
</protein>
<organism evidence="1 2">
    <name type="scientific">Carboxydocella sporoproducens DSM 16521</name>
    <dbReference type="NCBI Taxonomy" id="1121270"/>
    <lineage>
        <taxon>Bacteria</taxon>
        <taxon>Bacillati</taxon>
        <taxon>Bacillota</taxon>
        <taxon>Clostridia</taxon>
        <taxon>Eubacteriales</taxon>
        <taxon>Clostridiales Family XVI. Incertae Sedis</taxon>
        <taxon>Carboxydocella</taxon>
    </lineage>
</organism>
<evidence type="ECO:0000313" key="2">
    <source>
        <dbReference type="Proteomes" id="UP000189933"/>
    </source>
</evidence>
<keyword evidence="2" id="KW-1185">Reference proteome</keyword>
<dbReference type="SUPFAM" id="SSF141130">
    <property type="entry name" value="Acetamidase/Formamidase-like"/>
    <property type="match status" value="1"/>
</dbReference>
<proteinExistence type="predicted"/>
<reference evidence="2" key="1">
    <citation type="submission" date="2017-02" db="EMBL/GenBank/DDBJ databases">
        <authorList>
            <person name="Varghese N."/>
            <person name="Submissions S."/>
        </authorList>
    </citation>
    <scope>NUCLEOTIDE SEQUENCE [LARGE SCALE GENOMIC DNA]</scope>
    <source>
        <strain evidence="2">DSM 16521</strain>
    </source>
</reference>
<accession>A0A1T4PSJ7</accession>